<keyword evidence="9 11" id="KW-0811">Translocation</keyword>
<comment type="caution">
    <text evidence="11">Lacks conserved residue(s) required for the propagation of feature annotation.</text>
</comment>
<comment type="subcellular location">
    <subcellularLocation>
        <location evidence="1 11">Cell membrane</location>
        <topology evidence="1 11">Multi-pass membrane protein</topology>
    </subcellularLocation>
</comment>
<dbReference type="GO" id="GO:0065002">
    <property type="term" value="P:intracellular protein transmembrane transport"/>
    <property type="evidence" value="ECO:0007669"/>
    <property type="project" value="TreeGrafter"/>
</dbReference>
<evidence type="ECO:0000256" key="3">
    <source>
        <dbReference type="ARBA" id="ARBA00017876"/>
    </source>
</evidence>
<dbReference type="GO" id="GO:0015450">
    <property type="term" value="F:protein-transporting ATPase activity"/>
    <property type="evidence" value="ECO:0007669"/>
    <property type="project" value="UniProtKB-UniRule"/>
</dbReference>
<comment type="function">
    <text evidence="11">Involved in protein export. Participates in an early event of protein translocation.</text>
</comment>
<dbReference type="Pfam" id="PF03840">
    <property type="entry name" value="SecG"/>
    <property type="match status" value="1"/>
</dbReference>
<comment type="caution">
    <text evidence="12">The sequence shown here is derived from an EMBL/GenBank/DDBJ whole genome shotgun (WGS) entry which is preliminary data.</text>
</comment>
<dbReference type="GO" id="GO:0043952">
    <property type="term" value="P:protein transport by the Sec complex"/>
    <property type="evidence" value="ECO:0007669"/>
    <property type="project" value="TreeGrafter"/>
</dbReference>
<evidence type="ECO:0000256" key="9">
    <source>
        <dbReference type="ARBA" id="ARBA00023010"/>
    </source>
</evidence>
<evidence type="ECO:0000256" key="7">
    <source>
        <dbReference type="ARBA" id="ARBA00022927"/>
    </source>
</evidence>
<keyword evidence="10 11" id="KW-0472">Membrane</keyword>
<protein>
    <recommendedName>
        <fullName evidence="3 11">Protein-export membrane protein SecG</fullName>
    </recommendedName>
</protein>
<dbReference type="InterPro" id="IPR004692">
    <property type="entry name" value="SecG"/>
</dbReference>
<evidence type="ECO:0000256" key="2">
    <source>
        <dbReference type="ARBA" id="ARBA00008445"/>
    </source>
</evidence>
<keyword evidence="6 11" id="KW-0812">Transmembrane</keyword>
<keyword evidence="4 11" id="KW-0813">Transport</keyword>
<evidence type="ECO:0000256" key="6">
    <source>
        <dbReference type="ARBA" id="ARBA00022692"/>
    </source>
</evidence>
<evidence type="ECO:0000256" key="10">
    <source>
        <dbReference type="ARBA" id="ARBA00023136"/>
    </source>
</evidence>
<feature type="transmembrane region" description="Helical" evidence="11">
    <location>
        <begin position="51"/>
        <end position="73"/>
    </location>
</feature>
<dbReference type="Proteomes" id="UP000296034">
    <property type="component" value="Unassembled WGS sequence"/>
</dbReference>
<dbReference type="GO" id="GO:0009306">
    <property type="term" value="P:protein secretion"/>
    <property type="evidence" value="ECO:0007669"/>
    <property type="project" value="UniProtKB-UniRule"/>
</dbReference>
<organism evidence="12 13">
    <name type="scientific">Candidatus Pantoea edessiphila</name>
    <dbReference type="NCBI Taxonomy" id="2044610"/>
    <lineage>
        <taxon>Bacteria</taxon>
        <taxon>Pseudomonadati</taxon>
        <taxon>Pseudomonadota</taxon>
        <taxon>Gammaproteobacteria</taxon>
        <taxon>Enterobacterales</taxon>
        <taxon>Erwiniaceae</taxon>
        <taxon>Pantoea</taxon>
    </lineage>
</organism>
<keyword evidence="8 11" id="KW-1133">Transmembrane helix</keyword>
<gene>
    <name evidence="12" type="primary">secG</name>
    <name evidence="12" type="ORF">CRV11_02030</name>
</gene>
<keyword evidence="7 11" id="KW-0653">Protein transport</keyword>
<evidence type="ECO:0000313" key="13">
    <source>
        <dbReference type="Proteomes" id="UP000296034"/>
    </source>
</evidence>
<evidence type="ECO:0000256" key="8">
    <source>
        <dbReference type="ARBA" id="ARBA00022989"/>
    </source>
</evidence>
<keyword evidence="5 11" id="KW-1003">Cell membrane</keyword>
<dbReference type="EMBL" id="PDKS01000002">
    <property type="protein sequence ID" value="PPI87286.1"/>
    <property type="molecule type" value="Genomic_DNA"/>
</dbReference>
<dbReference type="AlphaFoldDB" id="A0A2P5SY77"/>
<evidence type="ECO:0000256" key="11">
    <source>
        <dbReference type="RuleBase" id="RU365087"/>
    </source>
</evidence>
<evidence type="ECO:0000256" key="1">
    <source>
        <dbReference type="ARBA" id="ARBA00004651"/>
    </source>
</evidence>
<evidence type="ECO:0000256" key="5">
    <source>
        <dbReference type="ARBA" id="ARBA00022475"/>
    </source>
</evidence>
<accession>A0A2P5SY77</accession>
<dbReference type="PANTHER" id="PTHR34182">
    <property type="entry name" value="PROTEIN-EXPORT MEMBRANE PROTEIN SECG"/>
    <property type="match status" value="1"/>
</dbReference>
<dbReference type="RefSeq" id="WP_136131692.1">
    <property type="nucleotide sequence ID" value="NZ_PDKS01000002.1"/>
</dbReference>
<dbReference type="OrthoDB" id="6548991at2"/>
<evidence type="ECO:0000256" key="4">
    <source>
        <dbReference type="ARBA" id="ARBA00022448"/>
    </source>
</evidence>
<name>A0A2P5SY77_9GAMM</name>
<reference evidence="12 13" key="1">
    <citation type="journal article" date="2018" name="Genome Biol. Evol.">
        <title>Cladogenesis and Genomic Streamlining in Extracellular Endosymbionts of Tropical Stink Bugs.</title>
        <authorList>
            <person name="Otero-Bravo A."/>
            <person name="Goffredi S."/>
            <person name="Sabree Z.L."/>
        </authorList>
    </citation>
    <scope>NUCLEOTIDE SEQUENCE [LARGE SCALE GENOMIC DNA]</scope>
    <source>
        <strain evidence="12 13">SoET</strain>
    </source>
</reference>
<sequence length="98" mass="11154">MYLFLLISLFIVCIMFISLVMLQQNKGAGIETSFNSNRSSMLFSSISSDSFLNRIIAILAVLFFLIILILNNFNNNMLTKSKWENLSIPPKNQKISSK</sequence>
<dbReference type="NCBIfam" id="TIGR00810">
    <property type="entry name" value="secG"/>
    <property type="match status" value="1"/>
</dbReference>
<comment type="similarity">
    <text evidence="2 11">Belongs to the SecG family.</text>
</comment>
<dbReference type="PRINTS" id="PR01651">
    <property type="entry name" value="SECGEXPORT"/>
</dbReference>
<dbReference type="GO" id="GO:0005886">
    <property type="term" value="C:plasma membrane"/>
    <property type="evidence" value="ECO:0007669"/>
    <property type="project" value="UniProtKB-SubCell"/>
</dbReference>
<evidence type="ECO:0000313" key="12">
    <source>
        <dbReference type="EMBL" id="PPI87286.1"/>
    </source>
</evidence>
<proteinExistence type="inferred from homology"/>
<dbReference type="PANTHER" id="PTHR34182:SF1">
    <property type="entry name" value="PROTEIN-EXPORT MEMBRANE PROTEIN SECG"/>
    <property type="match status" value="1"/>
</dbReference>